<dbReference type="RefSeq" id="WP_129229618.1">
    <property type="nucleotide sequence ID" value="NZ_QYBB01000058.1"/>
</dbReference>
<evidence type="ECO:0000313" key="2">
    <source>
        <dbReference type="EMBL" id="RYC29303.1"/>
    </source>
</evidence>
<protein>
    <submittedName>
        <fullName evidence="2">Uncharacterized protein</fullName>
    </submittedName>
</protein>
<dbReference type="InterPro" id="IPR036397">
    <property type="entry name" value="RNaseH_sf"/>
</dbReference>
<feature type="region of interest" description="Disordered" evidence="1">
    <location>
        <begin position="1"/>
        <end position="33"/>
    </location>
</feature>
<comment type="caution">
    <text evidence="2">The sequence shown here is derived from an EMBL/GenBank/DDBJ whole genome shotgun (WGS) entry which is preliminary data.</text>
</comment>
<dbReference type="EMBL" id="QYBB01000058">
    <property type="protein sequence ID" value="RYC29303.1"/>
    <property type="molecule type" value="Genomic_DNA"/>
</dbReference>
<organism evidence="2 3">
    <name type="scientific">Lichenibacterium minor</name>
    <dbReference type="NCBI Taxonomy" id="2316528"/>
    <lineage>
        <taxon>Bacteria</taxon>
        <taxon>Pseudomonadati</taxon>
        <taxon>Pseudomonadota</taxon>
        <taxon>Alphaproteobacteria</taxon>
        <taxon>Hyphomicrobiales</taxon>
        <taxon>Lichenihabitantaceae</taxon>
        <taxon>Lichenibacterium</taxon>
    </lineage>
</organism>
<keyword evidence="3" id="KW-1185">Reference proteome</keyword>
<evidence type="ECO:0000256" key="1">
    <source>
        <dbReference type="SAM" id="MobiDB-lite"/>
    </source>
</evidence>
<proteinExistence type="predicted"/>
<reference evidence="2 3" key="1">
    <citation type="submission" date="2018-12" db="EMBL/GenBank/DDBJ databases">
        <authorList>
            <person name="Grouzdev D.S."/>
            <person name="Krutkina M.S."/>
        </authorList>
    </citation>
    <scope>NUCLEOTIDE SEQUENCE [LARGE SCALE GENOMIC DNA]</scope>
    <source>
        <strain evidence="2 3">RmlP026</strain>
    </source>
</reference>
<evidence type="ECO:0000313" key="3">
    <source>
        <dbReference type="Proteomes" id="UP000290759"/>
    </source>
</evidence>
<dbReference type="Gene3D" id="3.30.420.10">
    <property type="entry name" value="Ribonuclease H-like superfamily/Ribonuclease H"/>
    <property type="match status" value="1"/>
</dbReference>
<accession>A0A4Q2TYX6</accession>
<dbReference type="CDD" id="cd22992">
    <property type="entry name" value="MOC1"/>
    <property type="match status" value="1"/>
</dbReference>
<dbReference type="AlphaFoldDB" id="A0A4Q2TYX6"/>
<reference evidence="2 3" key="2">
    <citation type="submission" date="2019-02" db="EMBL/GenBank/DDBJ databases">
        <title>'Lichenibacterium ramalinii' gen. nov. sp. nov., 'Lichenibacterium minor' gen. nov. sp. nov.</title>
        <authorList>
            <person name="Pankratov T."/>
        </authorList>
    </citation>
    <scope>NUCLEOTIDE SEQUENCE [LARGE SCALE GENOMIC DNA]</scope>
    <source>
        <strain evidence="2 3">RmlP026</strain>
    </source>
</reference>
<gene>
    <name evidence="2" type="ORF">D3273_24645</name>
</gene>
<name>A0A4Q2TYX6_9HYPH</name>
<dbReference type="GO" id="GO:0003676">
    <property type="term" value="F:nucleic acid binding"/>
    <property type="evidence" value="ECO:0007669"/>
    <property type="project" value="InterPro"/>
</dbReference>
<sequence length="217" mass="22712">MTGEFSEAQTREGAAPVRTGRTGGITGAPAGPFDVCEATRAPAREGFSEFSEPLKSARIIAVDIGAHGAAALLDGAGALLDVVDLPTLDAGPACRPEISPALFAGIVRRWAPARAWVEHIGPRLGDRPAGAFAFGGSKATVETTLAVLGIPFRSITPAVWKRAAGIPAGKGMKDLARSRAIERWPDRADLFARKLDHDRAEAALIGWAGLQREGMGR</sequence>
<dbReference type="Proteomes" id="UP000290759">
    <property type="component" value="Unassembled WGS sequence"/>
</dbReference>
<dbReference type="OrthoDB" id="573331at2"/>